<dbReference type="PANTHER" id="PTHR11761">
    <property type="entry name" value="50S/60S RIBOSOMAL PROTEIN L14/L23"/>
    <property type="match status" value="1"/>
</dbReference>
<dbReference type="PANTHER" id="PTHR11761:SF8">
    <property type="entry name" value="LARGE RIBOSOMAL SUBUNIT PROTEIN UL14"/>
    <property type="match status" value="1"/>
</dbReference>
<gene>
    <name evidence="6" type="primary">rpl14</name>
</gene>
<keyword evidence="4 6" id="KW-0689">Ribosomal protein</keyword>
<dbReference type="NCBIfam" id="TIGR03673">
    <property type="entry name" value="uL14_arch"/>
    <property type="match status" value="1"/>
</dbReference>
<dbReference type="CDD" id="cd00337">
    <property type="entry name" value="Ribosomal_uL14"/>
    <property type="match status" value="1"/>
</dbReference>
<evidence type="ECO:0000256" key="2">
    <source>
        <dbReference type="ARBA" id="ARBA00022730"/>
    </source>
</evidence>
<dbReference type="NCBIfam" id="NF006344">
    <property type="entry name" value="PRK08571.1"/>
    <property type="match status" value="1"/>
</dbReference>
<dbReference type="InterPro" id="IPR036853">
    <property type="entry name" value="Ribosomal_uL14_sf"/>
</dbReference>
<evidence type="ECO:0000256" key="6">
    <source>
        <dbReference type="HAMAP-Rule" id="MF_01367"/>
    </source>
</evidence>
<accession>A0A0H4T359</accession>
<evidence type="ECO:0000256" key="1">
    <source>
        <dbReference type="ARBA" id="ARBA00010745"/>
    </source>
</evidence>
<evidence type="ECO:0000256" key="5">
    <source>
        <dbReference type="ARBA" id="ARBA00023274"/>
    </source>
</evidence>
<dbReference type="Gene3D" id="2.40.150.20">
    <property type="entry name" value="Ribosomal protein L14"/>
    <property type="match status" value="1"/>
</dbReference>
<dbReference type="GO" id="GO:0070180">
    <property type="term" value="F:large ribosomal subunit rRNA binding"/>
    <property type="evidence" value="ECO:0007669"/>
    <property type="project" value="TreeGrafter"/>
</dbReference>
<keyword evidence="5 6" id="KW-0687">Ribonucleoprotein</keyword>
<feature type="region of interest" description="Disordered" evidence="8">
    <location>
        <begin position="1"/>
        <end position="63"/>
    </location>
</feature>
<dbReference type="GO" id="GO:0003735">
    <property type="term" value="F:structural constituent of ribosome"/>
    <property type="evidence" value="ECO:0007669"/>
    <property type="project" value="InterPro"/>
</dbReference>
<dbReference type="InterPro" id="IPR012340">
    <property type="entry name" value="NA-bd_OB-fold"/>
</dbReference>
<comment type="similarity">
    <text evidence="1 6 7">Belongs to the universal ribosomal protein uL14 family.</text>
</comment>
<name>A0A0H4T359_9EURY</name>
<evidence type="ECO:0000256" key="7">
    <source>
        <dbReference type="RuleBase" id="RU003949"/>
    </source>
</evidence>
<keyword evidence="3 6" id="KW-0694">RNA-binding</keyword>
<dbReference type="HAMAP" id="MF_01367">
    <property type="entry name" value="Ribosomal_uL14"/>
    <property type="match status" value="1"/>
</dbReference>
<feature type="compositionally biased region" description="Basic and acidic residues" evidence="8">
    <location>
        <begin position="1"/>
        <end position="12"/>
    </location>
</feature>
<keyword evidence="2 6" id="KW-0699">rRNA-binding</keyword>
<dbReference type="Pfam" id="PF00238">
    <property type="entry name" value="Ribosomal_L14"/>
    <property type="match status" value="1"/>
</dbReference>
<sequence>MRGMAEKKEEAKAAAPAKAPAPALKPKRVAPAPVARAPAAPKAPAKPRDIGIDVPAPPQSCEDQHCPFHGKLSVRGQAIDGVVVTTRMQRTVVVERNYLRYIQKFERWVTGLPGRQMRGLPTGARLECIDNTGAKVVEIISVKGYKGVRRRLASAGIGDLLVVAVKKGTPEMRKQVVNAVIVRQRRPFRRPDGTMVRFEDNACVLTTPEGETKGSDIKGPVAREAAERWPRIAATASIIV</sequence>
<dbReference type="GO" id="GO:0006412">
    <property type="term" value="P:translation"/>
    <property type="evidence" value="ECO:0007669"/>
    <property type="project" value="UniProtKB-UniRule"/>
</dbReference>
<feature type="compositionally biased region" description="Low complexity" evidence="8">
    <location>
        <begin position="13"/>
        <end position="43"/>
    </location>
</feature>
<dbReference type="InterPro" id="IPR019971">
    <property type="entry name" value="Ribosomal_uL14_arc"/>
</dbReference>
<evidence type="ECO:0000256" key="4">
    <source>
        <dbReference type="ARBA" id="ARBA00022980"/>
    </source>
</evidence>
<proteinExistence type="inferred from homology"/>
<dbReference type="SUPFAM" id="SSF50249">
    <property type="entry name" value="Nucleic acid-binding proteins"/>
    <property type="match status" value="1"/>
</dbReference>
<dbReference type="InterPro" id="IPR000218">
    <property type="entry name" value="Ribosomal_uL14"/>
</dbReference>
<dbReference type="FunFam" id="2.40.150.20:FF:000007">
    <property type="entry name" value="50S ribosomal protein L14"/>
    <property type="match status" value="1"/>
</dbReference>
<evidence type="ECO:0000256" key="3">
    <source>
        <dbReference type="ARBA" id="ARBA00022884"/>
    </source>
</evidence>
<dbReference type="AlphaFoldDB" id="A0A0H4T359"/>
<evidence type="ECO:0000313" key="9">
    <source>
        <dbReference type="EMBL" id="AKQ02096.1"/>
    </source>
</evidence>
<dbReference type="SUPFAM" id="SSF50193">
    <property type="entry name" value="Ribosomal protein L14"/>
    <property type="match status" value="1"/>
</dbReference>
<dbReference type="SMART" id="SM01374">
    <property type="entry name" value="Ribosomal_L14"/>
    <property type="match status" value="1"/>
</dbReference>
<evidence type="ECO:0000256" key="8">
    <source>
        <dbReference type="SAM" id="MobiDB-lite"/>
    </source>
</evidence>
<dbReference type="PROSITE" id="PS00049">
    <property type="entry name" value="RIBOSOMAL_L14"/>
    <property type="match status" value="1"/>
</dbReference>
<organism evidence="9">
    <name type="scientific">uncultured euryarchaeote Rifle_16ft_4_minimus_34155</name>
    <dbReference type="NCBI Taxonomy" id="1665193"/>
    <lineage>
        <taxon>Archaea</taxon>
        <taxon>Methanobacteriati</taxon>
        <taxon>Methanobacteriota</taxon>
        <taxon>environmental samples</taxon>
    </lineage>
</organism>
<comment type="function">
    <text evidence="6">Binds to 23S rRNA. Forms part of two intersubunit bridges in the 70S ribosome.</text>
</comment>
<dbReference type="GO" id="GO:0022625">
    <property type="term" value="C:cytosolic large ribosomal subunit"/>
    <property type="evidence" value="ECO:0007669"/>
    <property type="project" value="TreeGrafter"/>
</dbReference>
<comment type="subunit">
    <text evidence="6">Part of the 50S ribosomal subunit. Forms a cluster with proteins L3 and L24e, part of which may contact the 16S rRNA in 2 intersubunit bridges.</text>
</comment>
<dbReference type="Gene3D" id="2.40.50.1000">
    <property type="match status" value="1"/>
</dbReference>
<dbReference type="EMBL" id="KT006992">
    <property type="protein sequence ID" value="AKQ02096.1"/>
    <property type="molecule type" value="Genomic_DNA"/>
</dbReference>
<dbReference type="InterPro" id="IPR019972">
    <property type="entry name" value="Ribosomal_uL14_CS"/>
</dbReference>
<reference evidence="9" key="1">
    <citation type="journal article" date="2015" name="ISME J.">
        <title>Aquifer environment selects for microbial species cohorts in sediment and groundwater.</title>
        <authorList>
            <person name="Hug L.A."/>
            <person name="Thomas B.C."/>
            <person name="Brown C.T."/>
            <person name="Frischkorn K.R."/>
            <person name="Williams K.H."/>
            <person name="Tringe S.G."/>
            <person name="Banfield J.F."/>
        </authorList>
    </citation>
    <scope>NUCLEOTIDE SEQUENCE</scope>
</reference>
<protein>
    <recommendedName>
        <fullName evidence="6">Large ribosomal subunit protein uL14</fullName>
    </recommendedName>
</protein>